<dbReference type="EMBL" id="CAKLPY010000008">
    <property type="protein sequence ID" value="CAH0997912.1"/>
    <property type="molecule type" value="Genomic_DNA"/>
</dbReference>
<protein>
    <submittedName>
        <fullName evidence="1">Uncharacterized protein</fullName>
    </submittedName>
</protein>
<evidence type="ECO:0000313" key="1">
    <source>
        <dbReference type="EMBL" id="CAH0997912.1"/>
    </source>
</evidence>
<sequence length="56" mass="6543">MELNNFNIDLIKKPPVGLTLETNTLKIINENCYDALEWLPLSATRVLVRPNLWRTF</sequence>
<comment type="caution">
    <text evidence="1">The sequence shown here is derived from an EMBL/GenBank/DDBJ whole genome shotgun (WGS) entry which is preliminary data.</text>
</comment>
<proteinExistence type="predicted"/>
<evidence type="ECO:0000313" key="2">
    <source>
        <dbReference type="Proteomes" id="UP000837932"/>
    </source>
</evidence>
<name>A0ABN8F1L7_9BACT</name>
<organism evidence="1 2">
    <name type="scientific">Emticicia aquatica</name>
    <dbReference type="NCBI Taxonomy" id="1681835"/>
    <lineage>
        <taxon>Bacteria</taxon>
        <taxon>Pseudomonadati</taxon>
        <taxon>Bacteroidota</taxon>
        <taxon>Cytophagia</taxon>
        <taxon>Cytophagales</taxon>
        <taxon>Leadbetterellaceae</taxon>
        <taxon>Emticicia</taxon>
    </lineage>
</organism>
<accession>A0ABN8F1L7</accession>
<reference evidence="1" key="1">
    <citation type="submission" date="2021-12" db="EMBL/GenBank/DDBJ databases">
        <authorList>
            <person name="Rodrigo-Torres L."/>
            <person name="Arahal R. D."/>
            <person name="Lucena T."/>
        </authorList>
    </citation>
    <scope>NUCLEOTIDE SEQUENCE</scope>
    <source>
        <strain evidence="1">CECT 8858</strain>
    </source>
</reference>
<gene>
    <name evidence="1" type="ORF">EMA8858_04047</name>
</gene>
<dbReference type="RefSeq" id="WP_238808722.1">
    <property type="nucleotide sequence ID" value="NZ_CAKLPY010000008.1"/>
</dbReference>
<keyword evidence="2" id="KW-1185">Reference proteome</keyword>
<dbReference type="Proteomes" id="UP000837932">
    <property type="component" value="Unassembled WGS sequence"/>
</dbReference>